<keyword evidence="18" id="KW-0675">Receptor</keyword>
<keyword evidence="19" id="KW-1185">Reference proteome</keyword>
<evidence type="ECO:0000256" key="6">
    <source>
        <dbReference type="ARBA" id="ARBA00022729"/>
    </source>
</evidence>
<keyword evidence="9 14" id="KW-0798">TonB box</keyword>
<dbReference type="AlphaFoldDB" id="A0A370KAX5"/>
<proteinExistence type="inferred from homology"/>
<feature type="compositionally biased region" description="Low complexity" evidence="15">
    <location>
        <begin position="36"/>
        <end position="53"/>
    </location>
</feature>
<dbReference type="SUPFAM" id="SSF56935">
    <property type="entry name" value="Porins"/>
    <property type="match status" value="1"/>
</dbReference>
<feature type="short sequence motif" description="TonB C-terminal box" evidence="13">
    <location>
        <begin position="797"/>
        <end position="814"/>
    </location>
</feature>
<dbReference type="InterPro" id="IPR036942">
    <property type="entry name" value="Beta-barrel_TonB_sf"/>
</dbReference>
<evidence type="ECO:0000256" key="13">
    <source>
        <dbReference type="PROSITE-ProRule" id="PRU10144"/>
    </source>
</evidence>
<reference evidence="18 19" key="1">
    <citation type="submission" date="2018-07" db="EMBL/GenBank/DDBJ databases">
        <title>Dyella solisilvae sp. nov., isolated from the pine and broad-leaved mixed forest soil.</title>
        <authorList>
            <person name="Gao Z."/>
            <person name="Qiu L."/>
        </authorList>
    </citation>
    <scope>NUCLEOTIDE SEQUENCE [LARGE SCALE GENOMIC DNA]</scope>
    <source>
        <strain evidence="18 19">DHG54</strain>
    </source>
</reference>
<dbReference type="PANTHER" id="PTHR32552">
    <property type="entry name" value="FERRICHROME IRON RECEPTOR-RELATED"/>
    <property type="match status" value="1"/>
</dbReference>
<evidence type="ECO:0000256" key="1">
    <source>
        <dbReference type="ARBA" id="ARBA00004571"/>
    </source>
</evidence>
<dbReference type="PANTHER" id="PTHR32552:SF81">
    <property type="entry name" value="TONB-DEPENDENT OUTER MEMBRANE RECEPTOR"/>
    <property type="match status" value="1"/>
</dbReference>
<dbReference type="Pfam" id="PF07715">
    <property type="entry name" value="Plug"/>
    <property type="match status" value="1"/>
</dbReference>
<keyword evidence="7" id="KW-0408">Iron</keyword>
<accession>A0A370KAX5</accession>
<keyword evidence="8" id="KW-0406">Ion transport</keyword>
<evidence type="ECO:0000259" key="17">
    <source>
        <dbReference type="Pfam" id="PF07715"/>
    </source>
</evidence>
<evidence type="ECO:0000256" key="7">
    <source>
        <dbReference type="ARBA" id="ARBA00023004"/>
    </source>
</evidence>
<dbReference type="RefSeq" id="WP_114823542.1">
    <property type="nucleotide sequence ID" value="NZ_QQSY01000001.1"/>
</dbReference>
<organism evidence="18 19">
    <name type="scientific">Dyella solisilvae</name>
    <dbReference type="NCBI Taxonomy" id="1920168"/>
    <lineage>
        <taxon>Bacteria</taxon>
        <taxon>Pseudomonadati</taxon>
        <taxon>Pseudomonadota</taxon>
        <taxon>Gammaproteobacteria</taxon>
        <taxon>Lysobacterales</taxon>
        <taxon>Rhodanobacteraceae</taxon>
        <taxon>Dyella</taxon>
    </lineage>
</organism>
<dbReference type="EMBL" id="QQSY01000001">
    <property type="protein sequence ID" value="RDI99808.1"/>
    <property type="molecule type" value="Genomic_DNA"/>
</dbReference>
<dbReference type="PROSITE" id="PS52016">
    <property type="entry name" value="TONB_DEPENDENT_REC_3"/>
    <property type="match status" value="1"/>
</dbReference>
<evidence type="ECO:0000256" key="3">
    <source>
        <dbReference type="ARBA" id="ARBA00022452"/>
    </source>
</evidence>
<evidence type="ECO:0000256" key="5">
    <source>
        <dbReference type="ARBA" id="ARBA00022692"/>
    </source>
</evidence>
<evidence type="ECO:0000256" key="11">
    <source>
        <dbReference type="ARBA" id="ARBA00023237"/>
    </source>
</evidence>
<keyword evidence="5 12" id="KW-0812">Transmembrane</keyword>
<keyword evidence="3 12" id="KW-1134">Transmembrane beta strand</keyword>
<evidence type="ECO:0000256" key="12">
    <source>
        <dbReference type="PROSITE-ProRule" id="PRU01360"/>
    </source>
</evidence>
<dbReference type="GO" id="GO:0009279">
    <property type="term" value="C:cell outer membrane"/>
    <property type="evidence" value="ECO:0007669"/>
    <property type="project" value="UniProtKB-SubCell"/>
</dbReference>
<evidence type="ECO:0000256" key="10">
    <source>
        <dbReference type="ARBA" id="ARBA00023136"/>
    </source>
</evidence>
<evidence type="ECO:0000256" key="2">
    <source>
        <dbReference type="ARBA" id="ARBA00022448"/>
    </source>
</evidence>
<evidence type="ECO:0000313" key="18">
    <source>
        <dbReference type="EMBL" id="RDI99808.1"/>
    </source>
</evidence>
<protein>
    <submittedName>
        <fullName evidence="18">TonB-dependent receptor</fullName>
    </submittedName>
</protein>
<dbReference type="InterPro" id="IPR039426">
    <property type="entry name" value="TonB-dep_rcpt-like"/>
</dbReference>
<gene>
    <name evidence="18" type="ORF">DVT68_02945</name>
</gene>
<name>A0A370KAX5_9GAMM</name>
<evidence type="ECO:0000256" key="9">
    <source>
        <dbReference type="ARBA" id="ARBA00023077"/>
    </source>
</evidence>
<feature type="region of interest" description="Disordered" evidence="15">
    <location>
        <begin position="33"/>
        <end position="53"/>
    </location>
</feature>
<keyword evidence="11 12" id="KW-0998">Cell outer membrane</keyword>
<feature type="domain" description="TonB-dependent receptor plug" evidence="17">
    <location>
        <begin position="75"/>
        <end position="180"/>
    </location>
</feature>
<comment type="caution">
    <text evidence="18">The sequence shown here is derived from an EMBL/GenBank/DDBJ whole genome shotgun (WGS) entry which is preliminary data.</text>
</comment>
<dbReference type="Pfam" id="PF00593">
    <property type="entry name" value="TonB_dep_Rec_b-barrel"/>
    <property type="match status" value="1"/>
</dbReference>
<evidence type="ECO:0000259" key="16">
    <source>
        <dbReference type="Pfam" id="PF00593"/>
    </source>
</evidence>
<dbReference type="PROSITE" id="PS01156">
    <property type="entry name" value="TONB_DEPENDENT_REC_2"/>
    <property type="match status" value="1"/>
</dbReference>
<dbReference type="OrthoDB" id="127311at2"/>
<evidence type="ECO:0000256" key="8">
    <source>
        <dbReference type="ARBA" id="ARBA00023065"/>
    </source>
</evidence>
<dbReference type="InterPro" id="IPR000531">
    <property type="entry name" value="Beta-barrel_TonB"/>
</dbReference>
<feature type="domain" description="TonB-dependent receptor-like beta-barrel" evidence="16">
    <location>
        <begin position="276"/>
        <end position="777"/>
    </location>
</feature>
<keyword evidence="6" id="KW-0732">Signal</keyword>
<evidence type="ECO:0000256" key="15">
    <source>
        <dbReference type="SAM" id="MobiDB-lite"/>
    </source>
</evidence>
<dbReference type="InterPro" id="IPR010917">
    <property type="entry name" value="TonB_rcpt_CS"/>
</dbReference>
<comment type="subcellular location">
    <subcellularLocation>
        <location evidence="1 12">Cell outer membrane</location>
        <topology evidence="1 12">Multi-pass membrane protein</topology>
    </subcellularLocation>
</comment>
<dbReference type="InterPro" id="IPR012910">
    <property type="entry name" value="Plug_dom"/>
</dbReference>
<dbReference type="GO" id="GO:0006826">
    <property type="term" value="P:iron ion transport"/>
    <property type="evidence" value="ECO:0007669"/>
    <property type="project" value="UniProtKB-KW"/>
</dbReference>
<sequence>MPIKDSGCAGLPRRRWLSLSISCLLTGLPLTGHTQSSPANSDTAAPATANTPSTSNAVNLNRIVVTAQKREQQVVDVPISISAFSGNFLKTMGLTRMEDLARYVPGVQIQVQSPNNPGFAVRGITTDDGSANAPSRVSIFQDGVDISRSRGSVVALYDMDRIEVLRGPQGTLFGRGAESGAISLIQNKAQDNTSGAFTTEFGNFNSRLLTGYFNTPISSSVDARVAVYDSEHDGYIKNLSGGSLNGEDTKAIRASLHIKTGDQSGIDLIANYQRDAPPGTDFRSATVPTRNGSTDVFGPADLNEGDALGIRRKVYGLTALGNFVLSDSWSLSTVTGLRKFDSLETFDADGSQVDMLNFQEHSKSHQASQEVRFNFDNGGRFTGFMGANFFYENGSQAVPFNTDERSLLVQLVNIAPSISPASAPIIKLLFGPNPIPLLTPDFQPNQPYSSVPLLGYPLNPDEREGYENYGSTRSYEAFADGTFHVTDQFDLTGGLRLSHEKITAGYQVFNSYGPYAAGIGPALTLLGVGVNGITEMNDLFPPTGGKLTNEESTTSVVGRLIGSYRFGDDTNAYLSVSRGRRPNVLAFNINTNGVGYYNAVLPAEILWNYEAGLKGAAANGNFLYDLSAFYYSYTNFQSQVIQGGRYVTVNSGRAHSPGFEASLQQLLGEHASVFLNYSYLHARFDDTDQNGNPQQYAGNHLRLAPDNSVALGLLLNFPLDDSRAVYVRPSYTWRSKVYFEDDNNPNYVQPAYGLFNLRTGITFDHGRWDLGLWGNNLSNKKYLIDAGNSGETFGLPTYIPGSPRTYGVSISGKF</sequence>
<evidence type="ECO:0000256" key="14">
    <source>
        <dbReference type="RuleBase" id="RU003357"/>
    </source>
</evidence>
<evidence type="ECO:0000256" key="4">
    <source>
        <dbReference type="ARBA" id="ARBA00022496"/>
    </source>
</evidence>
<keyword evidence="4" id="KW-0410">Iron transport</keyword>
<keyword evidence="10 12" id="KW-0472">Membrane</keyword>
<dbReference type="Proteomes" id="UP000254711">
    <property type="component" value="Unassembled WGS sequence"/>
</dbReference>
<keyword evidence="2 12" id="KW-0813">Transport</keyword>
<evidence type="ECO:0000313" key="19">
    <source>
        <dbReference type="Proteomes" id="UP000254711"/>
    </source>
</evidence>
<dbReference type="Gene3D" id="2.40.170.20">
    <property type="entry name" value="TonB-dependent receptor, beta-barrel domain"/>
    <property type="match status" value="2"/>
</dbReference>
<comment type="similarity">
    <text evidence="12 14">Belongs to the TonB-dependent receptor family.</text>
</comment>